<sequence>MAGLDDTSAETFAHWFACLADPTRVKVLHAVAASPVPITVGALAVDVGISQPTCSHHIRKLADVGFVLLRREGTQTFVSVNDACCVGLPHAAEVVMGALAAPNGPMGIPDDVTVRAMQDDDWPVVRRIFGEGIATGMATFESKVPSRESLDRKWLKEHRWMAELDGEAVGWAALAPVSSRAAYAGVAENSVYVAESARGRGIGKALIDRQVRAADDDGLWTVQAAIFPENKGSISLHRSAGFRVVGVRDRIARLDGAWRDTVLMERRSATCC</sequence>
<dbReference type="Pfam" id="PF00583">
    <property type="entry name" value="Acetyltransf_1"/>
    <property type="match status" value="1"/>
</dbReference>
<name>A0A1H0S510_9PSEU</name>
<dbReference type="SUPFAM" id="SSF46785">
    <property type="entry name" value="Winged helix' DNA-binding domain"/>
    <property type="match status" value="1"/>
</dbReference>
<feature type="domain" description="N-acetyltransferase" evidence="4">
    <location>
        <begin position="112"/>
        <end position="265"/>
    </location>
</feature>
<evidence type="ECO:0000256" key="1">
    <source>
        <dbReference type="ARBA" id="ARBA00022679"/>
    </source>
</evidence>
<dbReference type="InterPro" id="IPR000182">
    <property type="entry name" value="GNAT_dom"/>
</dbReference>
<dbReference type="InterPro" id="IPR036388">
    <property type="entry name" value="WH-like_DNA-bd_sf"/>
</dbReference>
<accession>A0A1H0S510</accession>
<dbReference type="AlphaFoldDB" id="A0A1H0S510"/>
<dbReference type="EMBL" id="FNJB01000008">
    <property type="protein sequence ID" value="SDP36832.1"/>
    <property type="molecule type" value="Genomic_DNA"/>
</dbReference>
<dbReference type="SUPFAM" id="SSF55729">
    <property type="entry name" value="Acyl-CoA N-acyltransferases (Nat)"/>
    <property type="match status" value="1"/>
</dbReference>
<dbReference type="InterPro" id="IPR001845">
    <property type="entry name" value="HTH_ArsR_DNA-bd_dom"/>
</dbReference>
<dbReference type="RefSeq" id="WP_091378998.1">
    <property type="nucleotide sequence ID" value="NZ_FNDV01000005.1"/>
</dbReference>
<dbReference type="InterPro" id="IPR011991">
    <property type="entry name" value="ArsR-like_HTH"/>
</dbReference>
<dbReference type="Gene3D" id="3.40.630.30">
    <property type="match status" value="1"/>
</dbReference>
<evidence type="ECO:0000259" key="4">
    <source>
        <dbReference type="PROSITE" id="PS51186"/>
    </source>
</evidence>
<dbReference type="NCBIfam" id="NF033788">
    <property type="entry name" value="HTH_metalloreg"/>
    <property type="match status" value="1"/>
</dbReference>
<evidence type="ECO:0000313" key="6">
    <source>
        <dbReference type="Proteomes" id="UP000199651"/>
    </source>
</evidence>
<dbReference type="PANTHER" id="PTHR43072:SF23">
    <property type="entry name" value="UPF0039 PROTEIN C11D3.02C"/>
    <property type="match status" value="1"/>
</dbReference>
<evidence type="ECO:0000256" key="2">
    <source>
        <dbReference type="ARBA" id="ARBA00023315"/>
    </source>
</evidence>
<keyword evidence="6" id="KW-1185">Reference proteome</keyword>
<evidence type="ECO:0000313" key="5">
    <source>
        <dbReference type="EMBL" id="SDP36832.1"/>
    </source>
</evidence>
<dbReference type="Gene3D" id="1.10.10.10">
    <property type="entry name" value="Winged helix-like DNA-binding domain superfamily/Winged helix DNA-binding domain"/>
    <property type="match status" value="1"/>
</dbReference>
<dbReference type="GO" id="GO:0016747">
    <property type="term" value="F:acyltransferase activity, transferring groups other than amino-acyl groups"/>
    <property type="evidence" value="ECO:0007669"/>
    <property type="project" value="InterPro"/>
</dbReference>
<protein>
    <submittedName>
        <fullName evidence="5">L-amino acid N-acyltransferase YncA</fullName>
    </submittedName>
</protein>
<dbReference type="PROSITE" id="PS51186">
    <property type="entry name" value="GNAT"/>
    <property type="match status" value="1"/>
</dbReference>
<dbReference type="InterPro" id="IPR016181">
    <property type="entry name" value="Acyl_CoA_acyltransferase"/>
</dbReference>
<dbReference type="PROSITE" id="PS50987">
    <property type="entry name" value="HTH_ARSR_2"/>
    <property type="match status" value="1"/>
</dbReference>
<feature type="domain" description="HTH arsR-type" evidence="3">
    <location>
        <begin position="4"/>
        <end position="106"/>
    </location>
</feature>
<dbReference type="STRING" id="504798.SAMN05421871_105295"/>
<keyword evidence="2 5" id="KW-0012">Acyltransferase</keyword>
<evidence type="ECO:0000259" key="3">
    <source>
        <dbReference type="PROSITE" id="PS50987"/>
    </source>
</evidence>
<dbReference type="Proteomes" id="UP000199651">
    <property type="component" value="Unassembled WGS sequence"/>
</dbReference>
<keyword evidence="1 5" id="KW-0808">Transferase</keyword>
<dbReference type="GO" id="GO:0003700">
    <property type="term" value="F:DNA-binding transcription factor activity"/>
    <property type="evidence" value="ECO:0007669"/>
    <property type="project" value="InterPro"/>
</dbReference>
<dbReference type="Pfam" id="PF12840">
    <property type="entry name" value="HTH_20"/>
    <property type="match status" value="1"/>
</dbReference>
<dbReference type="CDD" id="cd04301">
    <property type="entry name" value="NAT_SF"/>
    <property type="match status" value="1"/>
</dbReference>
<proteinExistence type="predicted"/>
<dbReference type="InterPro" id="IPR036390">
    <property type="entry name" value="WH_DNA-bd_sf"/>
</dbReference>
<reference evidence="6" key="1">
    <citation type="submission" date="2016-10" db="EMBL/GenBank/DDBJ databases">
        <authorList>
            <person name="Varghese N."/>
            <person name="Submissions S."/>
        </authorList>
    </citation>
    <scope>NUCLEOTIDE SEQUENCE [LARGE SCALE GENOMIC DNA]</scope>
    <source>
        <strain evidence="6">IBRC-M 10655</strain>
    </source>
</reference>
<dbReference type="OrthoDB" id="3173333at2"/>
<dbReference type="PANTHER" id="PTHR43072">
    <property type="entry name" value="N-ACETYLTRANSFERASE"/>
    <property type="match status" value="1"/>
</dbReference>
<organism evidence="5 6">
    <name type="scientific">Actinokineospora alba</name>
    <dbReference type="NCBI Taxonomy" id="504798"/>
    <lineage>
        <taxon>Bacteria</taxon>
        <taxon>Bacillati</taxon>
        <taxon>Actinomycetota</taxon>
        <taxon>Actinomycetes</taxon>
        <taxon>Pseudonocardiales</taxon>
        <taxon>Pseudonocardiaceae</taxon>
        <taxon>Actinokineospora</taxon>
    </lineage>
</organism>
<dbReference type="SMART" id="SM00418">
    <property type="entry name" value="HTH_ARSR"/>
    <property type="match status" value="1"/>
</dbReference>
<dbReference type="CDD" id="cd00090">
    <property type="entry name" value="HTH_ARSR"/>
    <property type="match status" value="1"/>
</dbReference>
<dbReference type="PRINTS" id="PR00778">
    <property type="entry name" value="HTHARSR"/>
</dbReference>
<gene>
    <name evidence="5" type="ORF">SAMN05192558_108284</name>
</gene>